<dbReference type="InterPro" id="IPR028389">
    <property type="entry name" value="POT1"/>
</dbReference>
<accession>A0A2U1PIL9</accession>
<dbReference type="GO" id="GO:0098505">
    <property type="term" value="F:G-rich strand telomeric DNA binding"/>
    <property type="evidence" value="ECO:0007669"/>
    <property type="project" value="TreeGrafter"/>
</dbReference>
<dbReference type="CDD" id="cd04497">
    <property type="entry name" value="hPOT1_OB1_like"/>
    <property type="match status" value="1"/>
</dbReference>
<comment type="subcellular location">
    <subcellularLocation>
        <location evidence="1">Chromosome</location>
        <location evidence="1">Telomere</location>
    </subcellularLocation>
</comment>
<reference evidence="6 7" key="1">
    <citation type="journal article" date="2018" name="Mol. Plant">
        <title>The genome of Artemisia annua provides insight into the evolution of Asteraceae family and artemisinin biosynthesis.</title>
        <authorList>
            <person name="Shen Q."/>
            <person name="Zhang L."/>
            <person name="Liao Z."/>
            <person name="Wang S."/>
            <person name="Yan T."/>
            <person name="Shi P."/>
            <person name="Liu M."/>
            <person name="Fu X."/>
            <person name="Pan Q."/>
            <person name="Wang Y."/>
            <person name="Lv Z."/>
            <person name="Lu X."/>
            <person name="Zhang F."/>
            <person name="Jiang W."/>
            <person name="Ma Y."/>
            <person name="Chen M."/>
            <person name="Hao X."/>
            <person name="Li L."/>
            <person name="Tang Y."/>
            <person name="Lv G."/>
            <person name="Zhou Y."/>
            <person name="Sun X."/>
            <person name="Brodelius P.E."/>
            <person name="Rose J.K.C."/>
            <person name="Tang K."/>
        </authorList>
    </citation>
    <scope>NUCLEOTIDE SEQUENCE [LARGE SCALE GENOMIC DNA]</scope>
    <source>
        <strain evidence="7">cv. Huhao1</strain>
        <tissue evidence="6">Leaf</tissue>
    </source>
</reference>
<dbReference type="PANTHER" id="PTHR14513">
    <property type="entry name" value="PROTECTION OF TELOMERES 1"/>
    <property type="match status" value="1"/>
</dbReference>
<dbReference type="GO" id="GO:0016233">
    <property type="term" value="P:telomere capping"/>
    <property type="evidence" value="ECO:0007669"/>
    <property type="project" value="TreeGrafter"/>
</dbReference>
<dbReference type="InterPro" id="IPR057620">
    <property type="entry name" value="POT1A/B-like_OB"/>
</dbReference>
<comment type="caution">
    <text evidence="6">The sequence shown here is derived from an EMBL/GenBank/DDBJ whole genome shotgun (WGS) entry which is preliminary data.</text>
</comment>
<dbReference type="Proteomes" id="UP000245207">
    <property type="component" value="Unassembled WGS sequence"/>
</dbReference>
<feature type="domain" description="Telomeric single stranded DNA binding POT1/Cdc13" evidence="5">
    <location>
        <begin position="7"/>
        <end position="145"/>
    </location>
</feature>
<evidence type="ECO:0000256" key="1">
    <source>
        <dbReference type="ARBA" id="ARBA00004574"/>
    </source>
</evidence>
<dbReference type="SUPFAM" id="SSF50249">
    <property type="entry name" value="Nucleic acid-binding proteins"/>
    <property type="match status" value="2"/>
</dbReference>
<evidence type="ECO:0000259" key="5">
    <source>
        <dbReference type="SMART" id="SM00976"/>
    </source>
</evidence>
<dbReference type="GO" id="GO:0010521">
    <property type="term" value="F:telomerase inhibitor activity"/>
    <property type="evidence" value="ECO:0007669"/>
    <property type="project" value="TreeGrafter"/>
</dbReference>
<dbReference type="OrthoDB" id="2186770at2759"/>
<evidence type="ECO:0000256" key="3">
    <source>
        <dbReference type="ARBA" id="ARBA00022895"/>
    </source>
</evidence>
<keyword evidence="3" id="KW-0779">Telomere</keyword>
<keyword evidence="7" id="KW-1185">Reference proteome</keyword>
<evidence type="ECO:0000313" key="6">
    <source>
        <dbReference type="EMBL" id="PWA85606.1"/>
    </source>
</evidence>
<dbReference type="Pfam" id="PF25507">
    <property type="entry name" value="OB_POT1A"/>
    <property type="match status" value="1"/>
</dbReference>
<dbReference type="GO" id="GO:0000783">
    <property type="term" value="C:nuclear telomere cap complex"/>
    <property type="evidence" value="ECO:0007669"/>
    <property type="project" value="TreeGrafter"/>
</dbReference>
<dbReference type="Gene3D" id="2.40.50.140">
    <property type="entry name" value="Nucleic acid-binding proteins"/>
    <property type="match status" value="2"/>
</dbReference>
<proteinExistence type="predicted"/>
<dbReference type="InterPro" id="IPR011564">
    <property type="entry name" value="Telomer_end-bd_POT1/Cdc13"/>
</dbReference>
<dbReference type="AlphaFoldDB" id="A0A2U1PIL9"/>
<dbReference type="EMBL" id="PKPP01001103">
    <property type="protein sequence ID" value="PWA85606.1"/>
    <property type="molecule type" value="Genomic_DNA"/>
</dbReference>
<dbReference type="InterPro" id="IPR012340">
    <property type="entry name" value="NA-bd_OB-fold"/>
</dbReference>
<organism evidence="6 7">
    <name type="scientific">Artemisia annua</name>
    <name type="common">Sweet wormwood</name>
    <dbReference type="NCBI Taxonomy" id="35608"/>
    <lineage>
        <taxon>Eukaryota</taxon>
        <taxon>Viridiplantae</taxon>
        <taxon>Streptophyta</taxon>
        <taxon>Embryophyta</taxon>
        <taxon>Tracheophyta</taxon>
        <taxon>Spermatophyta</taxon>
        <taxon>Magnoliopsida</taxon>
        <taxon>eudicotyledons</taxon>
        <taxon>Gunneridae</taxon>
        <taxon>Pentapetalae</taxon>
        <taxon>asterids</taxon>
        <taxon>campanulids</taxon>
        <taxon>Asterales</taxon>
        <taxon>Asteraceae</taxon>
        <taxon>Asteroideae</taxon>
        <taxon>Anthemideae</taxon>
        <taxon>Artemisiinae</taxon>
        <taxon>Artemisia</taxon>
    </lineage>
</organism>
<evidence type="ECO:0000313" key="7">
    <source>
        <dbReference type="Proteomes" id="UP000245207"/>
    </source>
</evidence>
<evidence type="ECO:0000256" key="4">
    <source>
        <dbReference type="ARBA" id="ARBA00023125"/>
    </source>
</evidence>
<dbReference type="PANTHER" id="PTHR14513:SF0">
    <property type="entry name" value="PROTECTION OF TELOMERES PROTEIN 1"/>
    <property type="match status" value="1"/>
</dbReference>
<keyword evidence="2" id="KW-0158">Chromosome</keyword>
<gene>
    <name evidence="6" type="ORF">CTI12_AA146650</name>
</gene>
<keyword evidence="4" id="KW-0238">DNA-binding</keyword>
<dbReference type="STRING" id="35608.A0A2U1PIL9"/>
<protein>
    <submittedName>
        <fullName evidence="6">Nucleic acid-binding, OB-fold-like protein</fullName>
    </submittedName>
</protein>
<dbReference type="SMART" id="SM00976">
    <property type="entry name" value="Telo_bind"/>
    <property type="match status" value="1"/>
</dbReference>
<dbReference type="GO" id="GO:0032210">
    <property type="term" value="P:regulation of telomere maintenance via telomerase"/>
    <property type="evidence" value="ECO:0007669"/>
    <property type="project" value="TreeGrafter"/>
</dbReference>
<evidence type="ECO:0000256" key="2">
    <source>
        <dbReference type="ARBA" id="ARBA00022454"/>
    </source>
</evidence>
<name>A0A2U1PIL9_ARTAN</name>
<dbReference type="Pfam" id="PF02765">
    <property type="entry name" value="POT1"/>
    <property type="match status" value="1"/>
</dbReference>
<sequence length="462" mass="52144">MVGGGGFDRIEDALTVKRNNDRVNLIGVVSEMGFSKRTKGTDCICTLKIVDDSSPTVGIYVNIFQPQFEKLPHVNSAGDIILLSGLVVKKNMSLVNAVLYKDSGSFALYDGRDASSFSPYQASSRLIGRREDKKLFLTRLRQWSATQPNTASTDSLSMKEIKEGDDFNLICKVLHICCSNEGEWMLFVWDGTDAPPLTVNSDLEEEFDSPLALQLESSPLERDVLRKFPSVGTVLRMTVEQSNAKLGLHLFEAGKWVQFRNIGFAARSGLWCGILHAKSKFSLLPVDDDYVLQYQRNYGKRLKHKRGRMPNTCIPRPSSLTDTEHKDVPFFTLMNILSFREVTAKFRCVVRVVAIFPGHPSYFRSHCGGTYRIRLTLEDPTARIHAYLYAEDAEKFFGGYPSINTMFRMHNALLGIDETDVEKPRNPPWVQCCIKSYATDDTDLWKFRTYGIFDTTLEGCIG</sequence>